<dbReference type="GO" id="GO:0005509">
    <property type="term" value="F:calcium ion binding"/>
    <property type="evidence" value="ECO:0007669"/>
    <property type="project" value="InterPro"/>
</dbReference>
<keyword evidence="8" id="KW-1185">Reference proteome</keyword>
<dbReference type="InterPro" id="IPR049883">
    <property type="entry name" value="NOTCH1_EGF-like"/>
</dbReference>
<feature type="disulfide bond" evidence="5">
    <location>
        <begin position="319"/>
        <end position="329"/>
    </location>
</feature>
<dbReference type="EMBL" id="UYRW01003526">
    <property type="protein sequence ID" value="VDK89314.1"/>
    <property type="molecule type" value="Genomic_DNA"/>
</dbReference>
<organism evidence="7 8">
    <name type="scientific">Onchocerca ochengi</name>
    <name type="common">Filarial nematode worm</name>
    <dbReference type="NCBI Taxonomy" id="42157"/>
    <lineage>
        <taxon>Eukaryota</taxon>
        <taxon>Metazoa</taxon>
        <taxon>Ecdysozoa</taxon>
        <taxon>Nematoda</taxon>
        <taxon>Chromadorea</taxon>
        <taxon>Rhabditida</taxon>
        <taxon>Spirurina</taxon>
        <taxon>Spiruromorpha</taxon>
        <taxon>Filarioidea</taxon>
        <taxon>Onchocercidae</taxon>
        <taxon>Onchocerca</taxon>
    </lineage>
</organism>
<accession>A0A3P6VGM9</accession>
<dbReference type="InterPro" id="IPR009030">
    <property type="entry name" value="Growth_fac_rcpt_cys_sf"/>
</dbReference>
<dbReference type="InterPro" id="IPR009017">
    <property type="entry name" value="GFP"/>
</dbReference>
<sequence length="463" mass="52082">GLAAVINKIKGIVNNRRLKREMVLVIIKPKMEANVITMKTNGIFDEQGISSETLLGYMVLASPQLAFNPNQKNSLASVKFHRMIDYHFESGETMRVSQKGFGLVGEYALFEIIFNGQLPYFDNKNYAWVDQAKEKLVEQEPGMIHGNGFAILRIGNQANIPFYWNESIVYDVSKEMDIDRSRFVTFKFTFRKTVYGDGKLNVIARTESIRRICPVGYHIRDGFCADIDECESTQKICHEQAHCINTIGDYVCERNCPPGFKANSQGECEDIDECILGIHNCTNGVLCMNKPGAFLCETSLCAEGYVRDSNGHCRDIDECAQSLCGKLKCLNYLGSYICICPSGFPADSNGDCEEFQDNLTDLKLIRFDENSNACPPGYYRIGGTCQDINECVFNLPCEYECENTEGSYKCLCPEGYKVEGNKCADIDECLYDPCSEDELCFNQLGSYECLTTPCPADYHLEDQ</sequence>
<dbReference type="SMART" id="SM00179">
    <property type="entry name" value="EGF_CA"/>
    <property type="match status" value="5"/>
</dbReference>
<evidence type="ECO:0000256" key="4">
    <source>
        <dbReference type="ARBA" id="ARBA00023157"/>
    </source>
</evidence>
<dbReference type="FunFam" id="2.10.25.10:FF:000038">
    <property type="entry name" value="Fibrillin 2"/>
    <property type="match status" value="2"/>
</dbReference>
<evidence type="ECO:0000313" key="7">
    <source>
        <dbReference type="EMBL" id="VDK89314.1"/>
    </source>
</evidence>
<evidence type="ECO:0000256" key="3">
    <source>
        <dbReference type="ARBA" id="ARBA00022737"/>
    </source>
</evidence>
<evidence type="ECO:0000256" key="2">
    <source>
        <dbReference type="ARBA" id="ARBA00022729"/>
    </source>
</evidence>
<dbReference type="Gene3D" id="2.40.155.10">
    <property type="entry name" value="Green fluorescent protein"/>
    <property type="match status" value="1"/>
</dbReference>
<dbReference type="PANTHER" id="PTHR24039:SF48">
    <property type="entry name" value="FIBRILLIN-2 ISOFORM X1-RELATED"/>
    <property type="match status" value="1"/>
</dbReference>
<feature type="disulfide bond" evidence="5">
    <location>
        <begin position="391"/>
        <end position="401"/>
    </location>
</feature>
<evidence type="ECO:0000313" key="8">
    <source>
        <dbReference type="Proteomes" id="UP000271087"/>
    </source>
</evidence>
<reference evidence="7 8" key="1">
    <citation type="submission" date="2018-08" db="EMBL/GenBank/DDBJ databases">
        <authorList>
            <person name="Laetsch R D."/>
            <person name="Stevens L."/>
            <person name="Kumar S."/>
            <person name="Blaxter L. M."/>
        </authorList>
    </citation>
    <scope>NUCLEOTIDE SEQUENCE [LARGE SCALE GENOMIC DNA]</scope>
</reference>
<feature type="domain" description="EGF-like" evidence="6">
    <location>
        <begin position="387"/>
        <end position="424"/>
    </location>
</feature>
<gene>
    <name evidence="7" type="ORF">NOO_LOCUS8436</name>
</gene>
<keyword evidence="2" id="KW-0732">Signal</keyword>
<feature type="non-terminal residue" evidence="7">
    <location>
        <position position="1"/>
    </location>
</feature>
<name>A0A3P6VGM9_ONCOC</name>
<dbReference type="Pfam" id="PF07645">
    <property type="entry name" value="EGF_CA"/>
    <property type="match status" value="5"/>
</dbReference>
<dbReference type="InterPro" id="IPR000152">
    <property type="entry name" value="EGF-type_Asp/Asn_hydroxyl_site"/>
</dbReference>
<dbReference type="SUPFAM" id="SSF57184">
    <property type="entry name" value="Growth factor receptor domain"/>
    <property type="match status" value="3"/>
</dbReference>
<dbReference type="PROSITE" id="PS01186">
    <property type="entry name" value="EGF_2"/>
    <property type="match status" value="2"/>
</dbReference>
<keyword evidence="4 5" id="KW-1015">Disulfide bond</keyword>
<evidence type="ECO:0000256" key="1">
    <source>
        <dbReference type="ARBA" id="ARBA00022536"/>
    </source>
</evidence>
<evidence type="ECO:0000259" key="6">
    <source>
        <dbReference type="PROSITE" id="PS50026"/>
    </source>
</evidence>
<dbReference type="InterPro" id="IPR000742">
    <property type="entry name" value="EGF"/>
</dbReference>
<dbReference type="PANTHER" id="PTHR24039">
    <property type="entry name" value="FIBRILLIN-RELATED"/>
    <property type="match status" value="1"/>
</dbReference>
<dbReference type="PROSITE" id="PS01187">
    <property type="entry name" value="EGF_CA"/>
    <property type="match status" value="2"/>
</dbReference>
<dbReference type="Gene3D" id="2.10.25.10">
    <property type="entry name" value="Laminin"/>
    <property type="match status" value="5"/>
</dbReference>
<dbReference type="PROSITE" id="PS00010">
    <property type="entry name" value="ASX_HYDROXYL"/>
    <property type="match status" value="2"/>
</dbReference>
<dbReference type="InterPro" id="IPR018097">
    <property type="entry name" value="EGF_Ca-bd_CS"/>
</dbReference>
<dbReference type="CDD" id="cd00054">
    <property type="entry name" value="EGF_CA"/>
    <property type="match status" value="4"/>
</dbReference>
<keyword evidence="1 5" id="KW-0245">EGF-like domain</keyword>
<dbReference type="SMART" id="SM00181">
    <property type="entry name" value="EGF"/>
    <property type="match status" value="5"/>
</dbReference>
<keyword evidence="3" id="KW-0677">Repeat</keyword>
<dbReference type="AlphaFoldDB" id="A0A3P6VGM9"/>
<feature type="domain" description="EGF-like" evidence="6">
    <location>
        <begin position="315"/>
        <end position="353"/>
    </location>
</feature>
<dbReference type="Proteomes" id="UP000271087">
    <property type="component" value="Unassembled WGS sequence"/>
</dbReference>
<evidence type="ECO:0000256" key="5">
    <source>
        <dbReference type="PROSITE-ProRule" id="PRU00076"/>
    </source>
</evidence>
<dbReference type="PROSITE" id="PS50026">
    <property type="entry name" value="EGF_3"/>
    <property type="match status" value="2"/>
</dbReference>
<comment type="caution">
    <text evidence="5">Lacks conserved residue(s) required for the propagation of feature annotation.</text>
</comment>
<dbReference type="OrthoDB" id="5985519at2759"/>
<protein>
    <recommendedName>
        <fullName evidence="6">EGF-like domain-containing protein</fullName>
    </recommendedName>
</protein>
<proteinExistence type="predicted"/>
<dbReference type="InterPro" id="IPR001881">
    <property type="entry name" value="EGF-like_Ca-bd_dom"/>
</dbReference>